<sequence>MARFMERGALSDLSDLPEAERILPEIQGLVDQYASYPGRTSVLPYSVMAASVIYNKDIFEEQGLEVPTTYSELIEVCDQLKAAGIDPFYATFKDPWTVSQGWFDYTVGGSIDVAGFYDELNALGTEVGPDSPVSFESTMTESVTRMTELASNYTNADAGSRGYGDGNVAFAEGKAAMYLQGPWALGEIAKTNPDAQLGMFPLPMTENADDREVRVNIDLAAWIPEASKHKEEAREFLQYLFQPDVINAYNAAQLGFGTTIDADPVTDPRLVELQPYYESAAFYQGPSKAIPLTIPTENYMQGLVTGGASVDSTLSTLDADWARLALRQ</sequence>
<proteinExistence type="predicted"/>
<dbReference type="RefSeq" id="WP_338110056.1">
    <property type="nucleotide sequence ID" value="NZ_JACHWJ010000001.1"/>
</dbReference>
<dbReference type="InterPro" id="IPR006059">
    <property type="entry name" value="SBP"/>
</dbReference>
<accession>A0A7W4UMF1</accession>
<protein>
    <submittedName>
        <fullName evidence="1">Raffinose/stachyose/melibiose transport system substrate-binding protein</fullName>
    </submittedName>
</protein>
<evidence type="ECO:0000313" key="2">
    <source>
        <dbReference type="Proteomes" id="UP000545286"/>
    </source>
</evidence>
<dbReference type="Pfam" id="PF01547">
    <property type="entry name" value="SBP_bac_1"/>
    <property type="match status" value="1"/>
</dbReference>
<name>A0A7W4UMF1_9MICO</name>
<dbReference type="Gene3D" id="3.40.190.10">
    <property type="entry name" value="Periplasmic binding protein-like II"/>
    <property type="match status" value="2"/>
</dbReference>
<dbReference type="SUPFAM" id="SSF53850">
    <property type="entry name" value="Periplasmic binding protein-like II"/>
    <property type="match status" value="1"/>
</dbReference>
<dbReference type="EMBL" id="JACHWJ010000001">
    <property type="protein sequence ID" value="MBB2957160.1"/>
    <property type="molecule type" value="Genomic_DNA"/>
</dbReference>
<gene>
    <name evidence="1" type="ORF">FHX72_001272</name>
</gene>
<keyword evidence="2" id="KW-1185">Reference proteome</keyword>
<organism evidence="1 2">
    <name type="scientific">Pseudoclavibacter helvolus</name>
    <dbReference type="NCBI Taxonomy" id="255205"/>
    <lineage>
        <taxon>Bacteria</taxon>
        <taxon>Bacillati</taxon>
        <taxon>Actinomycetota</taxon>
        <taxon>Actinomycetes</taxon>
        <taxon>Micrococcales</taxon>
        <taxon>Microbacteriaceae</taxon>
        <taxon>Pseudoclavibacter</taxon>
    </lineage>
</organism>
<reference evidence="1 2" key="1">
    <citation type="submission" date="2020-08" db="EMBL/GenBank/DDBJ databases">
        <title>Sequencing the genomes of 1000 actinobacteria strains.</title>
        <authorList>
            <person name="Klenk H.-P."/>
        </authorList>
    </citation>
    <scope>NUCLEOTIDE SEQUENCE [LARGE SCALE GENOMIC DNA]</scope>
    <source>
        <strain evidence="1 2">DSM 20419</strain>
    </source>
</reference>
<dbReference type="Proteomes" id="UP000545286">
    <property type="component" value="Unassembled WGS sequence"/>
</dbReference>
<dbReference type="AlphaFoldDB" id="A0A7W4UMF1"/>
<dbReference type="InterPro" id="IPR050490">
    <property type="entry name" value="Bact_solute-bd_prot1"/>
</dbReference>
<dbReference type="PANTHER" id="PTHR43649">
    <property type="entry name" value="ARABINOSE-BINDING PROTEIN-RELATED"/>
    <property type="match status" value="1"/>
</dbReference>
<evidence type="ECO:0000313" key="1">
    <source>
        <dbReference type="EMBL" id="MBB2957160.1"/>
    </source>
</evidence>
<comment type="caution">
    <text evidence="1">The sequence shown here is derived from an EMBL/GenBank/DDBJ whole genome shotgun (WGS) entry which is preliminary data.</text>
</comment>